<evidence type="ECO:0000256" key="1">
    <source>
        <dbReference type="ARBA" id="ARBA00035885"/>
    </source>
</evidence>
<protein>
    <recommendedName>
        <fullName evidence="2">Macro domain-containing protein</fullName>
    </recommendedName>
</protein>
<dbReference type="AlphaFoldDB" id="A0A430AVX9"/>
<comment type="catalytic activity">
    <reaction evidence="1">
        <text>an N-(ADP-alpha-D-ribosyl)-thymidine in DNA + H2O = a thymidine in DNA + ADP-D-ribose</text>
        <dbReference type="Rhea" id="RHEA:71655"/>
        <dbReference type="Rhea" id="RHEA-COMP:13556"/>
        <dbReference type="Rhea" id="RHEA-COMP:18051"/>
        <dbReference type="ChEBI" id="CHEBI:15377"/>
        <dbReference type="ChEBI" id="CHEBI:57967"/>
        <dbReference type="ChEBI" id="CHEBI:137386"/>
        <dbReference type="ChEBI" id="CHEBI:191199"/>
    </reaction>
    <physiologicalReaction direction="left-to-right" evidence="1">
        <dbReference type="Rhea" id="RHEA:71656"/>
    </physiologicalReaction>
</comment>
<reference evidence="3 4" key="1">
    <citation type="submission" date="2017-05" db="EMBL/GenBank/DDBJ databases">
        <title>Vagococcus spp. assemblies.</title>
        <authorList>
            <person name="Gulvik C.A."/>
        </authorList>
    </citation>
    <scope>NUCLEOTIDE SEQUENCE [LARGE SCALE GENOMIC DNA]</scope>
    <source>
        <strain evidence="3 4">CCUG 51432</strain>
    </source>
</reference>
<dbReference type="EMBL" id="NGKA01000008">
    <property type="protein sequence ID" value="RSU12224.1"/>
    <property type="molecule type" value="Genomic_DNA"/>
</dbReference>
<name>A0A430AVX9_9ENTE</name>
<dbReference type="Proteomes" id="UP000287605">
    <property type="component" value="Unassembled WGS sequence"/>
</dbReference>
<organism evidence="3 4">
    <name type="scientific">Vagococcus elongatus</name>
    <dbReference type="NCBI Taxonomy" id="180344"/>
    <lineage>
        <taxon>Bacteria</taxon>
        <taxon>Bacillati</taxon>
        <taxon>Bacillota</taxon>
        <taxon>Bacilli</taxon>
        <taxon>Lactobacillales</taxon>
        <taxon>Enterococcaceae</taxon>
        <taxon>Vagococcus</taxon>
    </lineage>
</organism>
<dbReference type="Pfam" id="PF01661">
    <property type="entry name" value="Macro"/>
    <property type="match status" value="1"/>
</dbReference>
<proteinExistence type="predicted"/>
<dbReference type="PANTHER" id="PTHR12521">
    <property type="entry name" value="PROTEIN C6ORF130"/>
    <property type="match status" value="1"/>
</dbReference>
<dbReference type="OrthoDB" id="9780211at2"/>
<dbReference type="SUPFAM" id="SSF52949">
    <property type="entry name" value="Macro domain-like"/>
    <property type="match status" value="1"/>
</dbReference>
<keyword evidence="4" id="KW-1185">Reference proteome</keyword>
<dbReference type="GO" id="GO:0140291">
    <property type="term" value="P:peptidyl-glutamate ADP-deribosylation"/>
    <property type="evidence" value="ECO:0007669"/>
    <property type="project" value="TreeGrafter"/>
</dbReference>
<dbReference type="RefSeq" id="WP_126808616.1">
    <property type="nucleotide sequence ID" value="NZ_NGKA01000008.1"/>
</dbReference>
<comment type="caution">
    <text evidence="3">The sequence shown here is derived from an EMBL/GenBank/DDBJ whole genome shotgun (WGS) entry which is preliminary data.</text>
</comment>
<sequence length="152" mass="17111">MIIEKQGNLLYQDCDIMIHQANCFAKMGAGIAAQLKARYPEVLVADRKFHIPIGSPKRLGEFSKCETRSSQVIYNLYGQYNYGRGKQTDYSAFMNSLKKIFRDINKSGLNNKKIGMPHLIGCGLAGGDWKIVKRIIEVEALKANLTIHIFSL</sequence>
<evidence type="ECO:0000259" key="2">
    <source>
        <dbReference type="SMART" id="SM00506"/>
    </source>
</evidence>
<evidence type="ECO:0000313" key="4">
    <source>
        <dbReference type="Proteomes" id="UP000287605"/>
    </source>
</evidence>
<feature type="domain" description="Macro" evidence="2">
    <location>
        <begin position="1"/>
        <end position="136"/>
    </location>
</feature>
<gene>
    <name evidence="3" type="ORF">CBF29_06395</name>
</gene>
<dbReference type="Gene3D" id="3.40.220.10">
    <property type="entry name" value="Leucine Aminopeptidase, subunit E, domain 1"/>
    <property type="match status" value="1"/>
</dbReference>
<dbReference type="InterPro" id="IPR002589">
    <property type="entry name" value="Macro_dom"/>
</dbReference>
<accession>A0A430AVX9</accession>
<dbReference type="PANTHER" id="PTHR12521:SF0">
    <property type="entry name" value="ADP-RIBOSE GLYCOHYDROLASE OARD1"/>
    <property type="match status" value="1"/>
</dbReference>
<evidence type="ECO:0000313" key="3">
    <source>
        <dbReference type="EMBL" id="RSU12224.1"/>
    </source>
</evidence>
<dbReference type="InterPro" id="IPR043472">
    <property type="entry name" value="Macro_dom-like"/>
</dbReference>
<dbReference type="SMART" id="SM00506">
    <property type="entry name" value="A1pp"/>
    <property type="match status" value="1"/>
</dbReference>
<dbReference type="InterPro" id="IPR050892">
    <property type="entry name" value="ADP-ribose_metab_enzymes"/>
</dbReference>